<dbReference type="GO" id="GO:0016052">
    <property type="term" value="P:carbohydrate catabolic process"/>
    <property type="evidence" value="ECO:0007669"/>
    <property type="project" value="TreeGrafter"/>
</dbReference>
<dbReference type="InterPro" id="IPR017853">
    <property type="entry name" value="GH"/>
</dbReference>
<sequence length="462" mass="54139">MANEYTFPKGFWWGSATSATQIEGAANEGGKGPNIWDYWYKKEPNRFFENVGPEKTSDFYHLYKEDIQLMKEIGHNSFRMSISWSRLIPNGKGEVNEEAVTFYNNVINELIDNGIEPFVNLFHFDMPLKLQQVGGWENRDVVEAYADYAEICFRLFGNRVKKWFTFNEPIVPVEGGYLYDFHYPNIVDFKKAAQVAFHTVLASAKAIERFRKEKVSDGKIGIILNLTPSYPRSQNPYDLKASRIADLFFNRSFLDPAVLGEYPEELIEILREHGQLPVVQDGDLEFIKNHTVDLLGVNYYQPRRVKAKEHLPNPYSPFMPDWFFDNYEMPGRKMNPYRGWEIYEKGIYDIMINLKENYGNIESFISENGMGVQNEERFLKDGMIHDDYRIEFIKGHLQWLHKAIEEGANCKGYHLWTFMDNWSWCNAYKNRYGFVSVDITTQKRSLKKSALWFKQVSHNNGF</sequence>
<gene>
    <name evidence="6" type="ORF">OE105_04825</name>
</gene>
<dbReference type="EMBL" id="CP106877">
    <property type="protein sequence ID" value="WAA13438.1"/>
    <property type="molecule type" value="Genomic_DNA"/>
</dbReference>
<dbReference type="InterPro" id="IPR001360">
    <property type="entry name" value="Glyco_hydro_1"/>
</dbReference>
<dbReference type="PANTHER" id="PTHR10353">
    <property type="entry name" value="GLYCOSYL HYDROLASE"/>
    <property type="match status" value="1"/>
</dbReference>
<proteinExistence type="inferred from homology"/>
<evidence type="ECO:0000313" key="7">
    <source>
        <dbReference type="Proteomes" id="UP001164726"/>
    </source>
</evidence>
<evidence type="ECO:0000256" key="3">
    <source>
        <dbReference type="ARBA" id="ARBA00023295"/>
    </source>
</evidence>
<evidence type="ECO:0000313" key="6">
    <source>
        <dbReference type="EMBL" id="WAA13438.1"/>
    </source>
</evidence>
<dbReference type="Pfam" id="PF00232">
    <property type="entry name" value="Glyco_hydro_1"/>
    <property type="match status" value="1"/>
</dbReference>
<accession>A0A9E8M0V0</accession>
<dbReference type="SUPFAM" id="SSF51445">
    <property type="entry name" value="(Trans)glycosidases"/>
    <property type="match status" value="1"/>
</dbReference>
<evidence type="ECO:0000256" key="2">
    <source>
        <dbReference type="ARBA" id="ARBA00022801"/>
    </source>
</evidence>
<dbReference type="FunFam" id="3.20.20.80:FF:000004">
    <property type="entry name" value="Beta-glucosidase 6-phospho-beta-glucosidase"/>
    <property type="match status" value="1"/>
</dbReference>
<dbReference type="PANTHER" id="PTHR10353:SF139">
    <property type="entry name" value="6-PHOSPHO-BETA-GLUCOSIDASE GMUD"/>
    <property type="match status" value="1"/>
</dbReference>
<comment type="similarity">
    <text evidence="1 5">Belongs to the glycosyl hydrolase 1 family.</text>
</comment>
<dbReference type="PRINTS" id="PR00131">
    <property type="entry name" value="GLHYDRLASE1"/>
</dbReference>
<dbReference type="KEGG" id="fhl:OE105_04825"/>
<keyword evidence="3" id="KW-0326">Glycosidase</keyword>
<name>A0A9E8M0V0_9BACI</name>
<evidence type="ECO:0000256" key="4">
    <source>
        <dbReference type="PROSITE-ProRule" id="PRU10055"/>
    </source>
</evidence>
<dbReference type="GO" id="GO:0008422">
    <property type="term" value="F:beta-glucosidase activity"/>
    <property type="evidence" value="ECO:0007669"/>
    <property type="project" value="TreeGrafter"/>
</dbReference>
<protein>
    <submittedName>
        <fullName evidence="6">Glycoside hydrolase family 1 protein</fullName>
    </submittedName>
</protein>
<evidence type="ECO:0000256" key="5">
    <source>
        <dbReference type="RuleBase" id="RU003690"/>
    </source>
</evidence>
<keyword evidence="2 6" id="KW-0378">Hydrolase</keyword>
<feature type="active site" description="Nucleophile" evidence="4">
    <location>
        <position position="367"/>
    </location>
</feature>
<dbReference type="PROSITE" id="PS00572">
    <property type="entry name" value="GLYCOSYL_HYDROL_F1_1"/>
    <property type="match status" value="1"/>
</dbReference>
<dbReference type="Gene3D" id="3.20.20.80">
    <property type="entry name" value="Glycosidases"/>
    <property type="match status" value="1"/>
</dbReference>
<dbReference type="RefSeq" id="WP_275421606.1">
    <property type="nucleotide sequence ID" value="NZ_CP106877.1"/>
</dbReference>
<dbReference type="InterPro" id="IPR018120">
    <property type="entry name" value="Glyco_hydro_1_AS"/>
</dbReference>
<reference evidence="6" key="1">
    <citation type="submission" date="2022-09" db="EMBL/GenBank/DDBJ databases">
        <title>Complete Genomes of Fervidibacillus albus and Fervidibacillus halotolerans isolated from tidal flat sediments.</title>
        <authorList>
            <person name="Kwon K.K."/>
            <person name="Yang S.-H."/>
            <person name="Park M.J."/>
            <person name="Oh H.-M."/>
        </authorList>
    </citation>
    <scope>NUCLEOTIDE SEQUENCE</scope>
    <source>
        <strain evidence="6">MEBiC13594</strain>
    </source>
</reference>
<dbReference type="Proteomes" id="UP001164726">
    <property type="component" value="Chromosome"/>
</dbReference>
<dbReference type="AlphaFoldDB" id="A0A9E8M0V0"/>
<evidence type="ECO:0000256" key="1">
    <source>
        <dbReference type="ARBA" id="ARBA00010838"/>
    </source>
</evidence>
<organism evidence="6 7">
    <name type="scientific">Fervidibacillus halotolerans</name>
    <dbReference type="NCBI Taxonomy" id="2980027"/>
    <lineage>
        <taxon>Bacteria</taxon>
        <taxon>Bacillati</taxon>
        <taxon>Bacillota</taxon>
        <taxon>Bacilli</taxon>
        <taxon>Bacillales</taxon>
        <taxon>Bacillaceae</taxon>
        <taxon>Fervidibacillus</taxon>
    </lineage>
</organism>
<keyword evidence="7" id="KW-1185">Reference proteome</keyword>
<dbReference type="GO" id="GO:0005829">
    <property type="term" value="C:cytosol"/>
    <property type="evidence" value="ECO:0007669"/>
    <property type="project" value="TreeGrafter"/>
</dbReference>